<keyword evidence="2" id="KW-1185">Reference proteome</keyword>
<protein>
    <submittedName>
        <fullName evidence="1">Uncharacterized protein</fullName>
    </submittedName>
</protein>
<organism evidence="1 2">
    <name type="scientific">Pleurodeles waltl</name>
    <name type="common">Iberian ribbed newt</name>
    <dbReference type="NCBI Taxonomy" id="8319"/>
    <lineage>
        <taxon>Eukaryota</taxon>
        <taxon>Metazoa</taxon>
        <taxon>Chordata</taxon>
        <taxon>Craniata</taxon>
        <taxon>Vertebrata</taxon>
        <taxon>Euteleostomi</taxon>
        <taxon>Amphibia</taxon>
        <taxon>Batrachia</taxon>
        <taxon>Caudata</taxon>
        <taxon>Salamandroidea</taxon>
        <taxon>Salamandridae</taxon>
        <taxon>Pleurodelinae</taxon>
        <taxon>Pleurodeles</taxon>
    </lineage>
</organism>
<dbReference type="Proteomes" id="UP001066276">
    <property type="component" value="Chromosome 12"/>
</dbReference>
<evidence type="ECO:0000313" key="2">
    <source>
        <dbReference type="Proteomes" id="UP001066276"/>
    </source>
</evidence>
<dbReference type="EMBL" id="JANPWB010000016">
    <property type="protein sequence ID" value="KAJ1081756.1"/>
    <property type="molecule type" value="Genomic_DNA"/>
</dbReference>
<evidence type="ECO:0000313" key="1">
    <source>
        <dbReference type="EMBL" id="KAJ1081756.1"/>
    </source>
</evidence>
<comment type="caution">
    <text evidence="1">The sequence shown here is derived from an EMBL/GenBank/DDBJ whole genome shotgun (WGS) entry which is preliminary data.</text>
</comment>
<dbReference type="AlphaFoldDB" id="A0AAV7KQQ3"/>
<gene>
    <name evidence="1" type="ORF">NDU88_001931</name>
</gene>
<accession>A0AAV7KQQ3</accession>
<sequence>MVLTTLATRWARALHTPIRQRVTVPHQPVRHQWKSCTTCPTGPCSTCPSDTGLIRRQVNHGAETPYCSEGEELWLARQYNPRLVALKTYPSIVCLAN</sequence>
<proteinExistence type="predicted"/>
<reference evidence="1" key="1">
    <citation type="journal article" date="2022" name="bioRxiv">
        <title>Sequencing and chromosome-scale assembly of the giantPleurodeles waltlgenome.</title>
        <authorList>
            <person name="Brown T."/>
            <person name="Elewa A."/>
            <person name="Iarovenko S."/>
            <person name="Subramanian E."/>
            <person name="Araus A.J."/>
            <person name="Petzold A."/>
            <person name="Susuki M."/>
            <person name="Suzuki K.-i.T."/>
            <person name="Hayashi T."/>
            <person name="Toyoda A."/>
            <person name="Oliveira C."/>
            <person name="Osipova E."/>
            <person name="Leigh N.D."/>
            <person name="Simon A."/>
            <person name="Yun M.H."/>
        </authorList>
    </citation>
    <scope>NUCLEOTIDE SEQUENCE</scope>
    <source>
        <strain evidence="1">20211129_DDA</strain>
        <tissue evidence="1">Liver</tissue>
    </source>
</reference>
<name>A0AAV7KQQ3_PLEWA</name>